<gene>
    <name evidence="1" type="ORF">FJ651_15375</name>
</gene>
<reference evidence="1 2" key="1">
    <citation type="submission" date="2019-06" db="EMBL/GenBank/DDBJ databases">
        <title>Flavobacteriaceae Paucihalobacterium erythroidium CWB-1, complete genome.</title>
        <authorList>
            <person name="Wu S."/>
        </authorList>
    </citation>
    <scope>NUCLEOTIDE SEQUENCE [LARGE SCALE GENOMIC DNA]</scope>
    <source>
        <strain evidence="1 2">CWB-1</strain>
    </source>
</reference>
<organism evidence="1 2">
    <name type="scientific">Paucihalobacter ruber</name>
    <dbReference type="NCBI Taxonomy" id="2567861"/>
    <lineage>
        <taxon>Bacteria</taxon>
        <taxon>Pseudomonadati</taxon>
        <taxon>Bacteroidota</taxon>
        <taxon>Flavobacteriia</taxon>
        <taxon>Flavobacteriales</taxon>
        <taxon>Flavobacteriaceae</taxon>
        <taxon>Paucihalobacter</taxon>
    </lineage>
</organism>
<dbReference type="RefSeq" id="WP_140991685.1">
    <property type="nucleotide sequence ID" value="NZ_VHIQ01000010.1"/>
</dbReference>
<evidence type="ECO:0000313" key="2">
    <source>
        <dbReference type="Proteomes" id="UP000317332"/>
    </source>
</evidence>
<dbReference type="AlphaFoldDB" id="A0A506PCJ7"/>
<evidence type="ECO:0000313" key="1">
    <source>
        <dbReference type="EMBL" id="TPV31165.1"/>
    </source>
</evidence>
<dbReference type="OrthoDB" id="1048413at2"/>
<evidence type="ECO:0008006" key="3">
    <source>
        <dbReference type="Google" id="ProtNLM"/>
    </source>
</evidence>
<proteinExistence type="predicted"/>
<dbReference type="PROSITE" id="PS51257">
    <property type="entry name" value="PROKAR_LIPOPROTEIN"/>
    <property type="match status" value="1"/>
</dbReference>
<keyword evidence="2" id="KW-1185">Reference proteome</keyword>
<dbReference type="EMBL" id="VHIQ01000010">
    <property type="protein sequence ID" value="TPV31165.1"/>
    <property type="molecule type" value="Genomic_DNA"/>
</dbReference>
<protein>
    <recommendedName>
        <fullName evidence="3">Lipoprotein</fullName>
    </recommendedName>
</protein>
<sequence>MKIRPQYFLFLFFIFLIVSCVSKSNEVAEYEIISEVLNHSYGNETDNENGLNWIDTSKPYKSLLILNHTNLIEVDLEIINQYLTFNNITDFSIDDFNEKRDWDVSQIKGYKRYKLEIMKNQSVESPHIGMVQISAISFNKEYNKALVYTSFFCAGNGDCGEGLIFHLTKDNNWKIEKVEIMWVS</sequence>
<name>A0A506PCJ7_9FLAO</name>
<accession>A0A506PCJ7</accession>
<dbReference type="Proteomes" id="UP000317332">
    <property type="component" value="Unassembled WGS sequence"/>
</dbReference>
<comment type="caution">
    <text evidence="1">The sequence shown here is derived from an EMBL/GenBank/DDBJ whole genome shotgun (WGS) entry which is preliminary data.</text>
</comment>